<reference evidence="1" key="1">
    <citation type="submission" date="2020-05" db="EMBL/GenBank/DDBJ databases">
        <title>Large-scale comparative analyses of tick genomes elucidate their genetic diversity and vector capacities.</title>
        <authorList>
            <person name="Jia N."/>
            <person name="Wang J."/>
            <person name="Shi W."/>
            <person name="Du L."/>
            <person name="Sun Y."/>
            <person name="Zhan W."/>
            <person name="Jiang J."/>
            <person name="Wang Q."/>
            <person name="Zhang B."/>
            <person name="Ji P."/>
            <person name="Sakyi L.B."/>
            <person name="Cui X."/>
            <person name="Yuan T."/>
            <person name="Jiang B."/>
            <person name="Yang W."/>
            <person name="Lam T.T.-Y."/>
            <person name="Chang Q."/>
            <person name="Ding S."/>
            <person name="Wang X."/>
            <person name="Zhu J."/>
            <person name="Ruan X."/>
            <person name="Zhao L."/>
            <person name="Wei J."/>
            <person name="Que T."/>
            <person name="Du C."/>
            <person name="Cheng J."/>
            <person name="Dai P."/>
            <person name="Han X."/>
            <person name="Huang E."/>
            <person name="Gao Y."/>
            <person name="Liu J."/>
            <person name="Shao H."/>
            <person name="Ye R."/>
            <person name="Li L."/>
            <person name="Wei W."/>
            <person name="Wang X."/>
            <person name="Wang C."/>
            <person name="Yang T."/>
            <person name="Huo Q."/>
            <person name="Li W."/>
            <person name="Guo W."/>
            <person name="Chen H."/>
            <person name="Zhou L."/>
            <person name="Ni X."/>
            <person name="Tian J."/>
            <person name="Zhou Y."/>
            <person name="Sheng Y."/>
            <person name="Liu T."/>
            <person name="Pan Y."/>
            <person name="Xia L."/>
            <person name="Li J."/>
            <person name="Zhao F."/>
            <person name="Cao W."/>
        </authorList>
    </citation>
    <scope>NUCLEOTIDE SEQUENCE</scope>
    <source>
        <strain evidence="1">Dsil-2018</strain>
    </source>
</reference>
<gene>
    <name evidence="1" type="ORF">HPB49_023986</name>
</gene>
<organism evidence="1 2">
    <name type="scientific">Dermacentor silvarum</name>
    <name type="common">Tick</name>
    <dbReference type="NCBI Taxonomy" id="543639"/>
    <lineage>
        <taxon>Eukaryota</taxon>
        <taxon>Metazoa</taxon>
        <taxon>Ecdysozoa</taxon>
        <taxon>Arthropoda</taxon>
        <taxon>Chelicerata</taxon>
        <taxon>Arachnida</taxon>
        <taxon>Acari</taxon>
        <taxon>Parasitiformes</taxon>
        <taxon>Ixodida</taxon>
        <taxon>Ixodoidea</taxon>
        <taxon>Ixodidae</taxon>
        <taxon>Rhipicephalinae</taxon>
        <taxon>Dermacentor</taxon>
    </lineage>
</organism>
<comment type="caution">
    <text evidence="1">The sequence shown here is derived from an EMBL/GenBank/DDBJ whole genome shotgun (WGS) entry which is preliminary data.</text>
</comment>
<proteinExistence type="predicted"/>
<protein>
    <submittedName>
        <fullName evidence="1">Uncharacterized protein</fullName>
    </submittedName>
</protein>
<evidence type="ECO:0000313" key="2">
    <source>
        <dbReference type="Proteomes" id="UP000821865"/>
    </source>
</evidence>
<evidence type="ECO:0000313" key="1">
    <source>
        <dbReference type="EMBL" id="KAH7942414.1"/>
    </source>
</evidence>
<accession>A0ACB8CI62</accession>
<name>A0ACB8CI62_DERSI</name>
<keyword evidence="2" id="KW-1185">Reference proteome</keyword>
<dbReference type="EMBL" id="CM023476">
    <property type="protein sequence ID" value="KAH7942414.1"/>
    <property type="molecule type" value="Genomic_DNA"/>
</dbReference>
<dbReference type="Proteomes" id="UP000821865">
    <property type="component" value="Chromosome 7"/>
</dbReference>
<sequence>MGLSANSPGMPSHSTTDDDREATEAAPTDSSRLFTSRWISRPCPAFRKQRMVKLFSCHLCSFSTIYAYKLKNHIGAHSGERPLCHVCLLSFSDMYGLRRHSLTHTGEKKYKCNLCPYASVTAPLLERHLRTHTGEKNFACSQCPYVCARQDTLKRHIERVHIRGIKTESEPM</sequence>